<reference evidence="2" key="2">
    <citation type="submission" date="2025-08" db="UniProtKB">
        <authorList>
            <consortium name="Ensembl"/>
        </authorList>
    </citation>
    <scope>IDENTIFICATION</scope>
</reference>
<feature type="domain" description="PABC" evidence="1">
    <location>
        <begin position="215"/>
        <end position="293"/>
    </location>
</feature>
<feature type="domain" description="PABC" evidence="1">
    <location>
        <begin position="1"/>
        <end position="67"/>
    </location>
</feature>
<dbReference type="GO" id="GO:0003723">
    <property type="term" value="F:RNA binding"/>
    <property type="evidence" value="ECO:0007669"/>
    <property type="project" value="InterPro"/>
</dbReference>
<proteinExistence type="predicted"/>
<dbReference type="AlphaFoldDB" id="A0A8C4XAN6"/>
<sequence>MAEQDQTEVLGEKLYSVIYPKHPSMAGKLTGMLLELPTTLVQQMIQDENILLAGLEKALGALHMPASISIADPEYEDDCFESRDLLGEKLYGLVDGYNTGYSEKITGMLLEQKKEEVKKLILDPRLLQDKVQIALTALEEGTAECLSSKTEVKESLGEKLFALIKDIDSVNCASITGMLLEMEPTALQRLQQDRMALKSAVQKAQAALLLNCSSHSGDSVHIDEEKNIDSEMEKLGEALYAYVINTEFEKYAEKITGMLLELPKPDIISLLNSPETLQEKLQEAAAVLQGCEWG</sequence>
<dbReference type="PANTHER" id="PTHR46276:SF1">
    <property type="entry name" value="E3 UBIQUITIN-PROTEIN LIGASE UBR5"/>
    <property type="match status" value="1"/>
</dbReference>
<dbReference type="Gene3D" id="1.10.1900.10">
    <property type="entry name" value="c-terminal domain of poly(a) binding protein"/>
    <property type="match status" value="4"/>
</dbReference>
<dbReference type="GO" id="GO:0034450">
    <property type="term" value="F:ubiquitin-ubiquitin ligase activity"/>
    <property type="evidence" value="ECO:0007669"/>
    <property type="project" value="TreeGrafter"/>
</dbReference>
<name>A0A8C4XAN6_ERPCA</name>
<dbReference type="PANTHER" id="PTHR46276">
    <property type="entry name" value="E3 UBIQUITIN-PROTEIN LIGASE UBR5"/>
    <property type="match status" value="1"/>
</dbReference>
<reference evidence="2" key="3">
    <citation type="submission" date="2025-09" db="UniProtKB">
        <authorList>
            <consortium name="Ensembl"/>
        </authorList>
    </citation>
    <scope>IDENTIFICATION</scope>
</reference>
<organism evidence="2 3">
    <name type="scientific">Erpetoichthys calabaricus</name>
    <name type="common">Rope fish</name>
    <name type="synonym">Calamoichthys calabaricus</name>
    <dbReference type="NCBI Taxonomy" id="27687"/>
    <lineage>
        <taxon>Eukaryota</taxon>
        <taxon>Metazoa</taxon>
        <taxon>Chordata</taxon>
        <taxon>Craniata</taxon>
        <taxon>Vertebrata</taxon>
        <taxon>Euteleostomi</taxon>
        <taxon>Actinopterygii</taxon>
        <taxon>Polypteriformes</taxon>
        <taxon>Polypteridae</taxon>
        <taxon>Erpetoichthys</taxon>
    </lineage>
</organism>
<evidence type="ECO:0000313" key="3">
    <source>
        <dbReference type="Proteomes" id="UP000694620"/>
    </source>
</evidence>
<evidence type="ECO:0000313" key="2">
    <source>
        <dbReference type="Ensembl" id="ENSECRP00000017933.1"/>
    </source>
</evidence>
<protein>
    <submittedName>
        <fullName evidence="2">Uncharacterized LOC114657423</fullName>
    </submittedName>
</protein>
<keyword evidence="3" id="KW-1185">Reference proteome</keyword>
<dbReference type="RefSeq" id="XP_028665070.1">
    <property type="nucleotide sequence ID" value="XM_028809237.2"/>
</dbReference>
<dbReference type="PROSITE" id="PS51309">
    <property type="entry name" value="PABC"/>
    <property type="match status" value="2"/>
</dbReference>
<dbReference type="GO" id="GO:0000209">
    <property type="term" value="P:protein polyubiquitination"/>
    <property type="evidence" value="ECO:0007669"/>
    <property type="project" value="TreeGrafter"/>
</dbReference>
<dbReference type="Ensembl" id="ENSECRT00000018290.1">
    <property type="protein sequence ID" value="ENSECRP00000017933.1"/>
    <property type="gene ID" value="ENSECRG00000011964.1"/>
</dbReference>
<dbReference type="OrthoDB" id="19742at2759"/>
<dbReference type="GO" id="GO:0005737">
    <property type="term" value="C:cytoplasm"/>
    <property type="evidence" value="ECO:0007669"/>
    <property type="project" value="TreeGrafter"/>
</dbReference>
<dbReference type="InterPro" id="IPR036053">
    <property type="entry name" value="PABP-dom"/>
</dbReference>
<gene>
    <name evidence="2" type="primary">LOC114657423</name>
</gene>
<dbReference type="InterPro" id="IPR002004">
    <property type="entry name" value="PABP_HYD_C"/>
</dbReference>
<reference evidence="2" key="1">
    <citation type="submission" date="2021-06" db="EMBL/GenBank/DDBJ databases">
        <authorList>
            <consortium name="Wellcome Sanger Institute Data Sharing"/>
        </authorList>
    </citation>
    <scope>NUCLEOTIDE SEQUENCE [LARGE SCALE GENOMIC DNA]</scope>
</reference>
<dbReference type="GeneID" id="114657423"/>
<dbReference type="Proteomes" id="UP000694620">
    <property type="component" value="Chromosome 9"/>
</dbReference>
<evidence type="ECO:0000259" key="1">
    <source>
        <dbReference type="PROSITE" id="PS51309"/>
    </source>
</evidence>
<dbReference type="GO" id="GO:0090263">
    <property type="term" value="P:positive regulation of canonical Wnt signaling pathway"/>
    <property type="evidence" value="ECO:0007669"/>
    <property type="project" value="TreeGrafter"/>
</dbReference>
<dbReference type="GeneTree" id="ENSGT00390000011509"/>
<dbReference type="SUPFAM" id="SSF63570">
    <property type="entry name" value="PABC (PABP) domain"/>
    <property type="match status" value="4"/>
</dbReference>
<dbReference type="GO" id="GO:0005634">
    <property type="term" value="C:nucleus"/>
    <property type="evidence" value="ECO:0007669"/>
    <property type="project" value="TreeGrafter"/>
</dbReference>
<dbReference type="Pfam" id="PF00658">
    <property type="entry name" value="MLLE"/>
    <property type="match status" value="4"/>
</dbReference>
<dbReference type="SMART" id="SM00517">
    <property type="entry name" value="PolyA"/>
    <property type="match status" value="4"/>
</dbReference>
<accession>A0A8C4XAN6</accession>